<evidence type="ECO:0000256" key="1">
    <source>
        <dbReference type="SAM" id="MobiDB-lite"/>
    </source>
</evidence>
<dbReference type="Gene3D" id="1.10.101.10">
    <property type="entry name" value="PGBD-like superfamily/PGBD"/>
    <property type="match status" value="5"/>
</dbReference>
<evidence type="ECO:0000256" key="2">
    <source>
        <dbReference type="SAM" id="SignalP"/>
    </source>
</evidence>
<keyword evidence="5" id="KW-1185">Reference proteome</keyword>
<evidence type="ECO:0000259" key="3">
    <source>
        <dbReference type="PROSITE" id="PS50853"/>
    </source>
</evidence>
<name>A0ABT2TMW5_9FIRM</name>
<keyword evidence="2" id="KW-0732">Signal</keyword>
<feature type="compositionally biased region" description="Acidic residues" evidence="1">
    <location>
        <begin position="88"/>
        <end position="121"/>
    </location>
</feature>
<dbReference type="Pfam" id="PF01471">
    <property type="entry name" value="PG_binding_1"/>
    <property type="match status" value="5"/>
</dbReference>
<feature type="compositionally biased region" description="Low complexity" evidence="1">
    <location>
        <begin position="491"/>
        <end position="505"/>
    </location>
</feature>
<dbReference type="PROSITE" id="PS50853">
    <property type="entry name" value="FN3"/>
    <property type="match status" value="2"/>
</dbReference>
<dbReference type="SUPFAM" id="SSF49265">
    <property type="entry name" value="Fibronectin type III"/>
    <property type="match status" value="2"/>
</dbReference>
<dbReference type="InterPro" id="IPR036366">
    <property type="entry name" value="PGBDSf"/>
</dbReference>
<feature type="region of interest" description="Disordered" evidence="1">
    <location>
        <begin position="672"/>
        <end position="699"/>
    </location>
</feature>
<feature type="region of interest" description="Disordered" evidence="1">
    <location>
        <begin position="948"/>
        <end position="971"/>
    </location>
</feature>
<evidence type="ECO:0000313" key="4">
    <source>
        <dbReference type="EMBL" id="MCU6763569.1"/>
    </source>
</evidence>
<dbReference type="InterPro" id="IPR003961">
    <property type="entry name" value="FN3_dom"/>
</dbReference>
<feature type="compositionally biased region" description="Basic and acidic residues" evidence="1">
    <location>
        <begin position="52"/>
        <end position="72"/>
    </location>
</feature>
<dbReference type="RefSeq" id="WP_158426208.1">
    <property type="nucleotide sequence ID" value="NZ_JAOQJQ010000008.1"/>
</dbReference>
<sequence length="1046" mass="111998">MKKKLLCQLMAITIVGTMISGEVAAAAPEAVTQQSGAENVKAEEQQSSEASAEDKNDTVQSDQKDTENKDNADETADGAGEQTPESQQPEEPDTDEDEKQQEPAGDTEDSSDEEGDSEAETENEKSPDAEGSMEDASDLKDAEITEEIVEPNGDTRAKAAAFSAEERAYTEYSGSYNYVKPNDSVKLSPSNVNASDVVDEALGIISLNEGTYTTVTKKDVKALSIGKLQWHGQNALAVLREIIMQDKDDGRRLLGDSLYKEAMNVNTNWNNRVLTDSEASKIKALLNTSQSIKVQDDIERSCIAVYVNSGIERGIRNASALVYYADLQNQGGSGGASRCAARAYNLVGSYSAITLNELHIASMTDSVLGYWDSGKMDFRSRRARVYGYASGLGWTYCQSKDSQIPYKTLSSSNQTGTKWLQWALNEYCGADLTVNGKYDTETIAAVKKFQEDSKQTADGLAGTNTIDAVMEKIMGAGRDYKPGSSSGTGGSDNTNTGDNNNGNTSYPVPTRTLKSGSQGNDVKWLQTALNKVLGKSLDVDGEYGSGTKTAVADFQKKTGLSSDGIFGTNSRNEMTAMLDVQSSKPSVSVSTSKGTNTVKWSKVGDATGYKVYRKTASGSWELLTTIKSLSTVSYTDKTAKEGTTYYYTAKAYRTTSSLTVNGQYVSNVKITTSKKSESSSSNQGTSYPVPTRTLKSGSQGNDVKWLQTALNTVLGTKISVDGTYGSDTKTAVADFQKKTGLSSDGIFGTNSRNKMTTLLNVQKSKPSVSVSTKNGQNTVKWSKVSNASGYRVYRKTASGSWELLTTIKSGSTVSYTDKTAKAGTTYYYTAKAYRTDSKLTVYGQYVSNVKITTSKTAGTSSSSGSSTWKNPYSAPTRLLNTGSRGNDVKWLQTSLNKICGTKLTVDGIYGSGTKNAVKTFQKKYKLSADGIFGSKSLAKMKTLVATASSASGSSGSSSSGSGSASSSTWKNPYSAPTRLLNTGSRGNDVKWLQTCLNKVCNSKLTVDGIYGSGTKNAVKTFQKKYKLSADGIFGSKSLAKMKSVIK</sequence>
<dbReference type="InterPro" id="IPR013783">
    <property type="entry name" value="Ig-like_fold"/>
</dbReference>
<comment type="caution">
    <text evidence="4">The sequence shown here is derived from an EMBL/GenBank/DDBJ whole genome shotgun (WGS) entry which is preliminary data.</text>
</comment>
<organism evidence="4 5">
    <name type="scientific">Brotonthovivens ammoniilytica</name>
    <dbReference type="NCBI Taxonomy" id="2981725"/>
    <lineage>
        <taxon>Bacteria</taxon>
        <taxon>Bacillati</taxon>
        <taxon>Bacillota</taxon>
        <taxon>Clostridia</taxon>
        <taxon>Lachnospirales</taxon>
        <taxon>Lachnospiraceae</taxon>
        <taxon>Brotonthovivens</taxon>
    </lineage>
</organism>
<dbReference type="Gene3D" id="2.60.40.10">
    <property type="entry name" value="Immunoglobulins"/>
    <property type="match status" value="2"/>
</dbReference>
<dbReference type="Proteomes" id="UP001652442">
    <property type="component" value="Unassembled WGS sequence"/>
</dbReference>
<dbReference type="InterPro" id="IPR036365">
    <property type="entry name" value="PGBD-like_sf"/>
</dbReference>
<accession>A0ABT2TMW5</accession>
<dbReference type="EMBL" id="JAOQJQ010000008">
    <property type="protein sequence ID" value="MCU6763569.1"/>
    <property type="molecule type" value="Genomic_DNA"/>
</dbReference>
<feature type="chain" id="PRO_5047059763" evidence="2">
    <location>
        <begin position="27"/>
        <end position="1046"/>
    </location>
</feature>
<feature type="compositionally biased region" description="Low complexity" evidence="1">
    <location>
        <begin position="672"/>
        <end position="686"/>
    </location>
</feature>
<dbReference type="SUPFAM" id="SSF47090">
    <property type="entry name" value="PGBD-like"/>
    <property type="match status" value="5"/>
</dbReference>
<dbReference type="InterPro" id="IPR002477">
    <property type="entry name" value="Peptidoglycan-bd-like"/>
</dbReference>
<feature type="region of interest" description="Disordered" evidence="1">
    <location>
        <begin position="28"/>
        <end position="141"/>
    </location>
</feature>
<feature type="compositionally biased region" description="Low complexity" evidence="1">
    <location>
        <begin position="948"/>
        <end position="967"/>
    </location>
</feature>
<protein>
    <submittedName>
        <fullName evidence="4">Peptidoglycan-binding protein</fullName>
    </submittedName>
</protein>
<feature type="signal peptide" evidence="2">
    <location>
        <begin position="1"/>
        <end position="26"/>
    </location>
</feature>
<evidence type="ECO:0000313" key="5">
    <source>
        <dbReference type="Proteomes" id="UP001652442"/>
    </source>
</evidence>
<gene>
    <name evidence="4" type="ORF">OCV88_14760</name>
</gene>
<feature type="domain" description="Fibronectin type-III" evidence="3">
    <location>
        <begin position="581"/>
        <end position="675"/>
    </location>
</feature>
<dbReference type="InterPro" id="IPR052905">
    <property type="entry name" value="LD-transpeptidase_YkuD-like"/>
</dbReference>
<feature type="region of interest" description="Disordered" evidence="1">
    <location>
        <begin position="477"/>
        <end position="519"/>
    </location>
</feature>
<reference evidence="4 5" key="1">
    <citation type="journal article" date="2021" name="ISME Commun">
        <title>Automated analysis of genomic sequences facilitates high-throughput and comprehensive description of bacteria.</title>
        <authorList>
            <person name="Hitch T.C.A."/>
        </authorList>
    </citation>
    <scope>NUCLEOTIDE SEQUENCE [LARGE SCALE GENOMIC DNA]</scope>
    <source>
        <strain evidence="4 5">Sanger_109</strain>
    </source>
</reference>
<proteinExistence type="predicted"/>
<dbReference type="PANTHER" id="PTHR41533">
    <property type="entry name" value="L,D-TRANSPEPTIDASE HI_1667-RELATED"/>
    <property type="match status" value="1"/>
</dbReference>
<dbReference type="InterPro" id="IPR036116">
    <property type="entry name" value="FN3_sf"/>
</dbReference>
<dbReference type="PANTHER" id="PTHR41533:SF1">
    <property type="entry name" value="L,D-TRANSPEPTIDASE YCBB-RELATED"/>
    <property type="match status" value="1"/>
</dbReference>
<feature type="domain" description="Fibronectin type-III" evidence="3">
    <location>
        <begin position="762"/>
        <end position="856"/>
    </location>
</feature>